<dbReference type="AlphaFoldDB" id="S8AF39"/>
<proteinExistence type="predicted"/>
<comment type="caution">
    <text evidence="1">The sequence shown here is derived from an EMBL/GenBank/DDBJ whole genome shotgun (WGS) entry which is preliminary data.</text>
</comment>
<dbReference type="PANTHER" id="PTHR47582:SF1">
    <property type="entry name" value="P450, PUTATIVE (EUROFUNG)-RELATED"/>
    <property type="match status" value="1"/>
</dbReference>
<dbReference type="GO" id="GO:0020037">
    <property type="term" value="F:heme binding"/>
    <property type="evidence" value="ECO:0007669"/>
    <property type="project" value="InterPro"/>
</dbReference>
<dbReference type="SUPFAM" id="SSF48264">
    <property type="entry name" value="Cytochrome P450"/>
    <property type="match status" value="1"/>
</dbReference>
<keyword evidence="2" id="KW-1185">Reference proteome</keyword>
<dbReference type="InterPro" id="IPR001128">
    <property type="entry name" value="Cyt_P450"/>
</dbReference>
<dbReference type="PANTHER" id="PTHR47582">
    <property type="entry name" value="P450, PUTATIVE (EUROFUNG)-RELATED"/>
    <property type="match status" value="1"/>
</dbReference>
<dbReference type="Gene3D" id="1.10.630.10">
    <property type="entry name" value="Cytochrome P450"/>
    <property type="match status" value="1"/>
</dbReference>
<dbReference type="InterPro" id="IPR053007">
    <property type="entry name" value="CYP450_monoxygenase_sec-met"/>
</dbReference>
<dbReference type="Proteomes" id="UP000015100">
    <property type="component" value="Unassembled WGS sequence"/>
</dbReference>
<dbReference type="Pfam" id="PF00067">
    <property type="entry name" value="p450"/>
    <property type="match status" value="1"/>
</dbReference>
<sequence>MRAGDMLVVEFEKLLYILHSPAYGESIEMDLWVWIRHVNAIAATNGIYGSRSPLENPDVEAAFETGYKNHGRQIGVFWTVWDFFSRPQLLSDIRDELERVAVIRYDGEKNGPIFELDIGALKTRCPLLLSAHEETQRTRMIHANIRQVMEDTMLDERYWLKKGSFLQIPNKTIHTPPEVWGNNAMEYDPRRFMEKGGAMLGRQFASTQILIFAAMMVLRVDMEPVGVSGQWNSPGDMTGAIAVINPPAGKVDVQIRSRKAAEGVWKFKTGESKTGVPLTSG</sequence>
<dbReference type="eggNOG" id="KOG0684">
    <property type="taxonomic scope" value="Eukaryota"/>
</dbReference>
<dbReference type="InterPro" id="IPR036396">
    <property type="entry name" value="Cyt_P450_sf"/>
</dbReference>
<accession>S8AF39</accession>
<reference evidence="1 2" key="1">
    <citation type="journal article" date="2013" name="PLoS Genet.">
        <title>Genomic mechanisms accounting for the adaptation to parasitism in nematode-trapping fungi.</title>
        <authorList>
            <person name="Meerupati T."/>
            <person name="Andersson K.M."/>
            <person name="Friman E."/>
            <person name="Kumar D."/>
            <person name="Tunlid A."/>
            <person name="Ahren D."/>
        </authorList>
    </citation>
    <scope>NUCLEOTIDE SEQUENCE [LARGE SCALE GENOMIC DNA]</scope>
    <source>
        <strain evidence="1 2">CBS 200.50</strain>
    </source>
</reference>
<dbReference type="EMBL" id="AQGS01000225">
    <property type="protein sequence ID" value="EPS41675.1"/>
    <property type="molecule type" value="Genomic_DNA"/>
</dbReference>
<dbReference type="HOGENOM" id="CLU_990510_0_0_1"/>
<evidence type="ECO:0000313" key="1">
    <source>
        <dbReference type="EMBL" id="EPS41675.1"/>
    </source>
</evidence>
<dbReference type="GO" id="GO:0016705">
    <property type="term" value="F:oxidoreductase activity, acting on paired donors, with incorporation or reduction of molecular oxygen"/>
    <property type="evidence" value="ECO:0007669"/>
    <property type="project" value="InterPro"/>
</dbReference>
<dbReference type="GO" id="GO:0004497">
    <property type="term" value="F:monooxygenase activity"/>
    <property type="evidence" value="ECO:0007669"/>
    <property type="project" value="InterPro"/>
</dbReference>
<reference evidence="2" key="2">
    <citation type="submission" date="2013-04" db="EMBL/GenBank/DDBJ databases">
        <title>Genomic mechanisms accounting for the adaptation to parasitism in nematode-trapping fungi.</title>
        <authorList>
            <person name="Ahren D.G."/>
        </authorList>
    </citation>
    <scope>NUCLEOTIDE SEQUENCE [LARGE SCALE GENOMIC DNA]</scope>
    <source>
        <strain evidence="2">CBS 200.50</strain>
    </source>
</reference>
<dbReference type="STRING" id="1284197.S8AF39"/>
<dbReference type="OMA" id="TRMIHAN"/>
<name>S8AF39_DACHA</name>
<gene>
    <name evidence="1" type="ORF">H072_4430</name>
</gene>
<protein>
    <submittedName>
        <fullName evidence="1">Uncharacterized protein</fullName>
    </submittedName>
</protein>
<organism evidence="1 2">
    <name type="scientific">Dactylellina haptotyla (strain CBS 200.50)</name>
    <name type="common">Nematode-trapping fungus</name>
    <name type="synonym">Monacrosporium haptotylum</name>
    <dbReference type="NCBI Taxonomy" id="1284197"/>
    <lineage>
        <taxon>Eukaryota</taxon>
        <taxon>Fungi</taxon>
        <taxon>Dikarya</taxon>
        <taxon>Ascomycota</taxon>
        <taxon>Pezizomycotina</taxon>
        <taxon>Orbiliomycetes</taxon>
        <taxon>Orbiliales</taxon>
        <taxon>Orbiliaceae</taxon>
        <taxon>Dactylellina</taxon>
    </lineage>
</organism>
<dbReference type="OrthoDB" id="1470350at2759"/>
<dbReference type="GO" id="GO:0005506">
    <property type="term" value="F:iron ion binding"/>
    <property type="evidence" value="ECO:0007669"/>
    <property type="project" value="InterPro"/>
</dbReference>
<evidence type="ECO:0000313" key="2">
    <source>
        <dbReference type="Proteomes" id="UP000015100"/>
    </source>
</evidence>